<reference evidence="2" key="1">
    <citation type="submission" date="2016-11" db="UniProtKB">
        <authorList>
            <consortium name="WormBaseParasite"/>
        </authorList>
    </citation>
    <scope>IDENTIFICATION</scope>
</reference>
<organism evidence="1 2">
    <name type="scientific">Heterorhabditis bacteriophora</name>
    <name type="common">Entomopathogenic nematode worm</name>
    <dbReference type="NCBI Taxonomy" id="37862"/>
    <lineage>
        <taxon>Eukaryota</taxon>
        <taxon>Metazoa</taxon>
        <taxon>Ecdysozoa</taxon>
        <taxon>Nematoda</taxon>
        <taxon>Chromadorea</taxon>
        <taxon>Rhabditida</taxon>
        <taxon>Rhabditina</taxon>
        <taxon>Rhabditomorpha</taxon>
        <taxon>Strongyloidea</taxon>
        <taxon>Heterorhabditidae</taxon>
        <taxon>Heterorhabditis</taxon>
    </lineage>
</organism>
<proteinExistence type="predicted"/>
<name>A0A1I7WVV1_HETBA</name>
<accession>A0A1I7WVV1</accession>
<evidence type="ECO:0000313" key="1">
    <source>
        <dbReference type="Proteomes" id="UP000095283"/>
    </source>
</evidence>
<keyword evidence="1" id="KW-1185">Reference proteome</keyword>
<evidence type="ECO:0000313" key="2">
    <source>
        <dbReference type="WBParaSite" id="Hba_09264"/>
    </source>
</evidence>
<dbReference type="AlphaFoldDB" id="A0A1I7WVV1"/>
<protein>
    <submittedName>
        <fullName evidence="2">Uncharacterized protein</fullName>
    </submittedName>
</protein>
<sequence>MGEFFYTSILKSVLSRLISLL</sequence>
<dbReference type="Proteomes" id="UP000095283">
    <property type="component" value="Unplaced"/>
</dbReference>
<dbReference type="WBParaSite" id="Hba_09264">
    <property type="protein sequence ID" value="Hba_09264"/>
    <property type="gene ID" value="Hba_09264"/>
</dbReference>